<dbReference type="InterPro" id="IPR036388">
    <property type="entry name" value="WH-like_DNA-bd_sf"/>
</dbReference>
<dbReference type="RefSeq" id="WP_340517826.1">
    <property type="nucleotide sequence ID" value="NZ_JBBLXS010000081.1"/>
</dbReference>
<dbReference type="InterPro" id="IPR007367">
    <property type="entry name" value="DUF433"/>
</dbReference>
<reference evidence="1 2" key="1">
    <citation type="journal article" date="2020" name="Harmful Algae">
        <title>Molecular and morphological characterization of a novel dihydroanatoxin-a producing Microcoleus species (cyanobacteria) from the Russian River, California, USA.</title>
        <authorList>
            <person name="Conklin K.Y."/>
            <person name="Stancheva R."/>
            <person name="Otten T.G."/>
            <person name="Fadness R."/>
            <person name="Boyer G.L."/>
            <person name="Read B."/>
            <person name="Zhang X."/>
            <person name="Sheath R.G."/>
        </authorList>
    </citation>
    <scope>NUCLEOTIDE SEQUENCE [LARGE SCALE GENOMIC DNA]</scope>
    <source>
        <strain evidence="1 2">PTRS2</strain>
    </source>
</reference>
<protein>
    <submittedName>
        <fullName evidence="1">DUF433 domain-containing protein</fullName>
    </submittedName>
</protein>
<dbReference type="Pfam" id="PF04255">
    <property type="entry name" value="DUF433"/>
    <property type="match status" value="1"/>
</dbReference>
<proteinExistence type="predicted"/>
<dbReference type="PANTHER" id="PTHR34849:SF4">
    <property type="entry name" value="SLR1209 PROTEIN"/>
    <property type="match status" value="1"/>
</dbReference>
<evidence type="ECO:0000313" key="1">
    <source>
        <dbReference type="EMBL" id="MEK0184909.1"/>
    </source>
</evidence>
<sequence>MTIPELEAQLKALTPREKAEAIRILTQSLKNSGRSITKTPGVMGGDACLDNTRIPVWLLASYRNDGATDAFILDCYPHLSAADLVNVWAYAEAYPDEIESAIRQQDDADEILDRPANIQ</sequence>
<comment type="caution">
    <text evidence="1">The sequence shown here is derived from an EMBL/GenBank/DDBJ whole genome shotgun (WGS) entry which is preliminary data.</text>
</comment>
<organism evidence="1 2">
    <name type="scientific">Microcoleus anatoxicus PTRS2</name>
    <dbReference type="NCBI Taxonomy" id="2705321"/>
    <lineage>
        <taxon>Bacteria</taxon>
        <taxon>Bacillati</taxon>
        <taxon>Cyanobacteriota</taxon>
        <taxon>Cyanophyceae</taxon>
        <taxon>Oscillatoriophycideae</taxon>
        <taxon>Oscillatoriales</taxon>
        <taxon>Microcoleaceae</taxon>
        <taxon>Microcoleus</taxon>
        <taxon>Microcoleus anatoxicus</taxon>
    </lineage>
</organism>
<gene>
    <name evidence="1" type="ORF">WMG39_08560</name>
</gene>
<dbReference type="EMBL" id="JBBLXS010000081">
    <property type="protein sequence ID" value="MEK0184909.1"/>
    <property type="molecule type" value="Genomic_DNA"/>
</dbReference>
<dbReference type="PANTHER" id="PTHR34849">
    <property type="entry name" value="SSL5025 PROTEIN"/>
    <property type="match status" value="1"/>
</dbReference>
<dbReference type="Proteomes" id="UP001384579">
    <property type="component" value="Unassembled WGS sequence"/>
</dbReference>
<dbReference type="InterPro" id="IPR009057">
    <property type="entry name" value="Homeodomain-like_sf"/>
</dbReference>
<evidence type="ECO:0000313" key="2">
    <source>
        <dbReference type="Proteomes" id="UP001384579"/>
    </source>
</evidence>
<keyword evidence="2" id="KW-1185">Reference proteome</keyword>
<dbReference type="Gene3D" id="1.10.10.10">
    <property type="entry name" value="Winged helix-like DNA-binding domain superfamily/Winged helix DNA-binding domain"/>
    <property type="match status" value="1"/>
</dbReference>
<name>A0ABU8YKK1_9CYAN</name>
<dbReference type="SUPFAM" id="SSF46689">
    <property type="entry name" value="Homeodomain-like"/>
    <property type="match status" value="1"/>
</dbReference>
<accession>A0ABU8YKK1</accession>